<evidence type="ECO:0000313" key="2">
    <source>
        <dbReference type="EMBL" id="KAK2077683.1"/>
    </source>
</evidence>
<proteinExistence type="predicted"/>
<accession>A0AAD9IHI1</accession>
<gene>
    <name evidence="2" type="ORF">QBZ16_004529</name>
</gene>
<comment type="caution">
    <text evidence="2">The sequence shown here is derived from an EMBL/GenBank/DDBJ whole genome shotgun (WGS) entry which is preliminary data.</text>
</comment>
<reference evidence="2" key="1">
    <citation type="submission" date="2021-01" db="EMBL/GenBank/DDBJ databases">
        <authorList>
            <person name="Eckstrom K.M.E."/>
        </authorList>
    </citation>
    <scope>NUCLEOTIDE SEQUENCE</scope>
    <source>
        <strain evidence="2">UVCC 0001</strain>
    </source>
</reference>
<evidence type="ECO:0000313" key="3">
    <source>
        <dbReference type="Proteomes" id="UP001255856"/>
    </source>
</evidence>
<keyword evidence="1" id="KW-1133">Transmembrane helix</keyword>
<name>A0AAD9IHI1_PROWI</name>
<evidence type="ECO:0000256" key="1">
    <source>
        <dbReference type="SAM" id="Phobius"/>
    </source>
</evidence>
<dbReference type="EMBL" id="JASFZW010000006">
    <property type="protein sequence ID" value="KAK2077683.1"/>
    <property type="molecule type" value="Genomic_DNA"/>
</dbReference>
<keyword evidence="1" id="KW-0812">Transmembrane</keyword>
<sequence>MPNTGITADKEIGARAHWLHVRRMPLLLVTGVTVASFGWWWYQKGRNDPSFLTEEVTRKGGLGEAELPLGEMAARQQHYDEKKYGRKSAIKALEGKSTH</sequence>
<keyword evidence="3" id="KW-1185">Reference proteome</keyword>
<dbReference type="Proteomes" id="UP001255856">
    <property type="component" value="Unassembled WGS sequence"/>
</dbReference>
<dbReference type="AlphaFoldDB" id="A0AAD9IHI1"/>
<keyword evidence="1" id="KW-0472">Membrane</keyword>
<protein>
    <submittedName>
        <fullName evidence="2">Uncharacterized protein</fullName>
    </submittedName>
</protein>
<organism evidence="2 3">
    <name type="scientific">Prototheca wickerhamii</name>
    <dbReference type="NCBI Taxonomy" id="3111"/>
    <lineage>
        <taxon>Eukaryota</taxon>
        <taxon>Viridiplantae</taxon>
        <taxon>Chlorophyta</taxon>
        <taxon>core chlorophytes</taxon>
        <taxon>Trebouxiophyceae</taxon>
        <taxon>Chlorellales</taxon>
        <taxon>Chlorellaceae</taxon>
        <taxon>Prototheca</taxon>
    </lineage>
</organism>
<feature type="transmembrane region" description="Helical" evidence="1">
    <location>
        <begin position="24"/>
        <end position="42"/>
    </location>
</feature>